<comment type="caution">
    <text evidence="8">The sequence shown here is derived from an EMBL/GenBank/DDBJ whole genome shotgun (WGS) entry which is preliminary data.</text>
</comment>
<evidence type="ECO:0000256" key="1">
    <source>
        <dbReference type="ARBA" id="ARBA00007039"/>
    </source>
</evidence>
<keyword evidence="3" id="KW-0378">Hydrolase</keyword>
<evidence type="ECO:0000313" key="9">
    <source>
        <dbReference type="Proteomes" id="UP001476247"/>
    </source>
</evidence>
<dbReference type="EMBL" id="BAABUJ010000027">
    <property type="protein sequence ID" value="GAA5803217.1"/>
    <property type="molecule type" value="Genomic_DNA"/>
</dbReference>
<dbReference type="InterPro" id="IPR033135">
    <property type="entry name" value="ClpP_His_AS"/>
</dbReference>
<keyword evidence="9" id="KW-1185">Reference proteome</keyword>
<protein>
    <recommendedName>
        <fullName evidence="7">ATP-dependent Clp protease proteolytic subunit</fullName>
    </recommendedName>
</protein>
<dbReference type="PROSITE" id="PS00382">
    <property type="entry name" value="CLP_PROTEASE_HIS"/>
    <property type="match status" value="1"/>
</dbReference>
<dbReference type="NCBIfam" id="NF009205">
    <property type="entry name" value="PRK12553.1"/>
    <property type="match status" value="1"/>
</dbReference>
<keyword evidence="4" id="KW-0720">Serine protease</keyword>
<dbReference type="InterPro" id="IPR023562">
    <property type="entry name" value="ClpP/TepA"/>
</dbReference>
<reference evidence="8 9" key="1">
    <citation type="submission" date="2024-04" db="EMBL/GenBank/DDBJ databases">
        <title>genome sequences of Mucor flavus KT1a and Helicostylum pulchrum KT1b strains isolation_sourced from the surface of a dry-aged beef.</title>
        <authorList>
            <person name="Toyotome T."/>
            <person name="Hosono M."/>
            <person name="Torimaru M."/>
            <person name="Fukuda K."/>
            <person name="Mikami N."/>
        </authorList>
    </citation>
    <scope>NUCLEOTIDE SEQUENCE [LARGE SCALE GENOMIC DNA]</scope>
    <source>
        <strain evidence="8 9">KT1b</strain>
    </source>
</reference>
<evidence type="ECO:0000256" key="3">
    <source>
        <dbReference type="ARBA" id="ARBA00022801"/>
    </source>
</evidence>
<dbReference type="Gene3D" id="3.90.226.10">
    <property type="entry name" value="2-enoyl-CoA Hydratase, Chain A, domain 1"/>
    <property type="match status" value="1"/>
</dbReference>
<proteinExistence type="inferred from homology"/>
<dbReference type="PANTHER" id="PTHR10381:SF11">
    <property type="entry name" value="ATP-DEPENDENT CLP PROTEASE PROTEOLYTIC SUBUNIT, MITOCHONDRIAL"/>
    <property type="match status" value="1"/>
</dbReference>
<comment type="catalytic activity">
    <reaction evidence="5 6">
        <text>Hydrolysis of proteins to small peptides in the presence of ATP and magnesium. alpha-casein is the usual test substrate. In the absence of ATP, only oligopeptides shorter than five residues are hydrolyzed (such as succinyl-Leu-Tyr-|-NHMec, and Leu-Tyr-Leu-|-Tyr-Trp, in which cleavage of the -Tyr-|-Leu- and -Tyr-|-Trp bonds also occurs).</text>
        <dbReference type="EC" id="3.4.21.92"/>
    </reaction>
</comment>
<dbReference type="NCBIfam" id="NF001368">
    <property type="entry name" value="PRK00277.1"/>
    <property type="match status" value="1"/>
</dbReference>
<evidence type="ECO:0000256" key="5">
    <source>
        <dbReference type="ARBA" id="ARBA00034021"/>
    </source>
</evidence>
<accession>A0ABP9Y8A7</accession>
<organism evidence="8 9">
    <name type="scientific">Helicostylum pulchrum</name>
    <dbReference type="NCBI Taxonomy" id="562976"/>
    <lineage>
        <taxon>Eukaryota</taxon>
        <taxon>Fungi</taxon>
        <taxon>Fungi incertae sedis</taxon>
        <taxon>Mucoromycota</taxon>
        <taxon>Mucoromycotina</taxon>
        <taxon>Mucoromycetes</taxon>
        <taxon>Mucorales</taxon>
        <taxon>Mucorineae</taxon>
        <taxon>Mucoraceae</taxon>
        <taxon>Helicostylum</taxon>
    </lineage>
</organism>
<dbReference type="CDD" id="cd07017">
    <property type="entry name" value="S14_ClpP_2"/>
    <property type="match status" value="1"/>
</dbReference>
<keyword evidence="2" id="KW-0645">Protease</keyword>
<evidence type="ECO:0000313" key="8">
    <source>
        <dbReference type="EMBL" id="GAA5803217.1"/>
    </source>
</evidence>
<evidence type="ECO:0000256" key="6">
    <source>
        <dbReference type="PROSITE-ProRule" id="PRU10086"/>
    </source>
</evidence>
<dbReference type="HAMAP" id="MF_00444">
    <property type="entry name" value="ClpP"/>
    <property type="match status" value="1"/>
</dbReference>
<feature type="active site" evidence="6">
    <location>
        <position position="161"/>
    </location>
</feature>
<gene>
    <name evidence="8" type="ORF">HPULCUR_008694</name>
</gene>
<dbReference type="SUPFAM" id="SSF52096">
    <property type="entry name" value="ClpP/crotonase"/>
    <property type="match status" value="1"/>
</dbReference>
<comment type="similarity">
    <text evidence="1 7">Belongs to the peptidase S14 family.</text>
</comment>
<dbReference type="PANTHER" id="PTHR10381">
    <property type="entry name" value="ATP-DEPENDENT CLP PROTEASE PROTEOLYTIC SUBUNIT"/>
    <property type="match status" value="1"/>
</dbReference>
<evidence type="ECO:0000256" key="4">
    <source>
        <dbReference type="ARBA" id="ARBA00022825"/>
    </source>
</evidence>
<evidence type="ECO:0000256" key="2">
    <source>
        <dbReference type="ARBA" id="ARBA00022670"/>
    </source>
</evidence>
<sequence>MFVKQRKNDKGQLGFPYRAFFSQINKNTISSWSESPYAQALIPIVVENTGRGERSYDIFSRLLKERIICLNGPVNESVAAVIVAQLLFLESESTEKPISLYINSPGGSVTAGMAIYDTMQYIQSPVSTLCNGQACSMGSLLLAAGEPGKRYALPNASIMIHQPSGGASGQASDIAIHAREILRVRERLNKIYQRHTGIREIETIEKMVERDYFMTAEEAMNFGLIDKVLEKRVAEPRVDEPKK</sequence>
<dbReference type="InterPro" id="IPR029045">
    <property type="entry name" value="ClpP/crotonase-like_dom_sf"/>
</dbReference>
<dbReference type="Pfam" id="PF00574">
    <property type="entry name" value="CLP_protease"/>
    <property type="match status" value="1"/>
</dbReference>
<dbReference type="Proteomes" id="UP001476247">
    <property type="component" value="Unassembled WGS sequence"/>
</dbReference>
<dbReference type="PRINTS" id="PR00127">
    <property type="entry name" value="CLPPROTEASEP"/>
</dbReference>
<name>A0ABP9Y8A7_9FUNG</name>
<dbReference type="InterPro" id="IPR001907">
    <property type="entry name" value="ClpP"/>
</dbReference>
<evidence type="ECO:0000256" key="7">
    <source>
        <dbReference type="RuleBase" id="RU003567"/>
    </source>
</evidence>